<gene>
    <name evidence="1" type="ORF">K431DRAFT_283366</name>
</gene>
<dbReference type="Proteomes" id="UP000799441">
    <property type="component" value="Unassembled WGS sequence"/>
</dbReference>
<comment type="caution">
    <text evidence="1">The sequence shown here is derived from an EMBL/GenBank/DDBJ whole genome shotgun (WGS) entry which is preliminary data.</text>
</comment>
<organism evidence="1 2">
    <name type="scientific">Polychaeton citri CBS 116435</name>
    <dbReference type="NCBI Taxonomy" id="1314669"/>
    <lineage>
        <taxon>Eukaryota</taxon>
        <taxon>Fungi</taxon>
        <taxon>Dikarya</taxon>
        <taxon>Ascomycota</taxon>
        <taxon>Pezizomycotina</taxon>
        <taxon>Dothideomycetes</taxon>
        <taxon>Dothideomycetidae</taxon>
        <taxon>Capnodiales</taxon>
        <taxon>Capnodiaceae</taxon>
        <taxon>Polychaeton</taxon>
    </lineage>
</organism>
<keyword evidence="2" id="KW-1185">Reference proteome</keyword>
<name>A0A9P4QCI9_9PEZI</name>
<sequence length="102" mass="11112">MQAHLMYGVQRKYTLALALSRSHTRAHAALSVVYLTATSSLPFAFPLSLSLAPIPTRTSQETPPSLTYIRAPPLAIAYIPSHPALPCLPYPVLRCTTCSQAY</sequence>
<evidence type="ECO:0000313" key="2">
    <source>
        <dbReference type="Proteomes" id="UP000799441"/>
    </source>
</evidence>
<accession>A0A9P4QCI9</accession>
<reference evidence="1" key="1">
    <citation type="journal article" date="2020" name="Stud. Mycol.">
        <title>101 Dothideomycetes genomes: a test case for predicting lifestyles and emergence of pathogens.</title>
        <authorList>
            <person name="Haridas S."/>
            <person name="Albert R."/>
            <person name="Binder M."/>
            <person name="Bloem J."/>
            <person name="Labutti K."/>
            <person name="Salamov A."/>
            <person name="Andreopoulos B."/>
            <person name="Baker S."/>
            <person name="Barry K."/>
            <person name="Bills G."/>
            <person name="Bluhm B."/>
            <person name="Cannon C."/>
            <person name="Castanera R."/>
            <person name="Culley D."/>
            <person name="Daum C."/>
            <person name="Ezra D."/>
            <person name="Gonzalez J."/>
            <person name="Henrissat B."/>
            <person name="Kuo A."/>
            <person name="Liang C."/>
            <person name="Lipzen A."/>
            <person name="Lutzoni F."/>
            <person name="Magnuson J."/>
            <person name="Mondo S."/>
            <person name="Nolan M."/>
            <person name="Ohm R."/>
            <person name="Pangilinan J."/>
            <person name="Park H.-J."/>
            <person name="Ramirez L."/>
            <person name="Alfaro M."/>
            <person name="Sun H."/>
            <person name="Tritt A."/>
            <person name="Yoshinaga Y."/>
            <person name="Zwiers L.-H."/>
            <person name="Turgeon B."/>
            <person name="Goodwin S."/>
            <person name="Spatafora J."/>
            <person name="Crous P."/>
            <person name="Grigoriev I."/>
        </authorList>
    </citation>
    <scope>NUCLEOTIDE SEQUENCE</scope>
    <source>
        <strain evidence="1">CBS 116435</strain>
    </source>
</reference>
<proteinExistence type="predicted"/>
<dbReference type="AlphaFoldDB" id="A0A9P4QCI9"/>
<dbReference type="EMBL" id="MU003778">
    <property type="protein sequence ID" value="KAF2723203.1"/>
    <property type="molecule type" value="Genomic_DNA"/>
</dbReference>
<evidence type="ECO:0000313" key="1">
    <source>
        <dbReference type="EMBL" id="KAF2723203.1"/>
    </source>
</evidence>
<protein>
    <submittedName>
        <fullName evidence="1">Uncharacterized protein</fullName>
    </submittedName>
</protein>